<dbReference type="CDD" id="cd11009">
    <property type="entry name" value="Zn_dep_PLPC"/>
    <property type="match status" value="1"/>
</dbReference>
<dbReference type="SUPFAM" id="SSF48537">
    <property type="entry name" value="Phospholipase C/P1 nuclease"/>
    <property type="match status" value="1"/>
</dbReference>
<evidence type="ECO:0000256" key="5">
    <source>
        <dbReference type="ARBA" id="ARBA00022801"/>
    </source>
</evidence>
<keyword evidence="10" id="KW-1185">Reference proteome</keyword>
<accession>A0A498R692</accession>
<dbReference type="GO" id="GO:0008270">
    <property type="term" value="F:zinc ion binding"/>
    <property type="evidence" value="ECO:0007669"/>
    <property type="project" value="InterPro"/>
</dbReference>
<dbReference type="PROSITE" id="PS51346">
    <property type="entry name" value="PROKAR_ZN_DEPEND_PLPC_2"/>
    <property type="match status" value="1"/>
</dbReference>
<evidence type="ECO:0000256" key="2">
    <source>
        <dbReference type="ARBA" id="ARBA00018391"/>
    </source>
</evidence>
<dbReference type="OrthoDB" id="1677163at2"/>
<dbReference type="Proteomes" id="UP000277811">
    <property type="component" value="Unassembled WGS sequence"/>
</dbReference>
<evidence type="ECO:0000256" key="3">
    <source>
        <dbReference type="ARBA" id="ARBA00022723"/>
    </source>
</evidence>
<dbReference type="AlphaFoldDB" id="A0A498R692"/>
<dbReference type="InterPro" id="IPR008947">
    <property type="entry name" value="PLipase_C/P1_nuclease_dom_sf"/>
</dbReference>
<keyword evidence="3" id="KW-0479">Metal-binding</keyword>
<dbReference type="InterPro" id="IPR029002">
    <property type="entry name" value="PLPC/GPLD1"/>
</dbReference>
<protein>
    <recommendedName>
        <fullName evidence="2">Phospholipase C</fullName>
        <ecNumber evidence="1">3.1.4.3</ecNumber>
    </recommendedName>
    <alternativeName>
        <fullName evidence="7">Phosphatidylcholine cholinephosphohydrolase</fullName>
    </alternativeName>
</protein>
<dbReference type="EC" id="3.1.4.3" evidence="1"/>
<reference evidence="9 10" key="1">
    <citation type="submission" date="2018-06" db="EMBL/GenBank/DDBJ databases">
        <authorList>
            <person name="Strepis N."/>
        </authorList>
    </citation>
    <scope>NUCLEOTIDE SEQUENCE [LARGE SCALE GENOMIC DNA]</scope>
    <source>
        <strain evidence="9">LUCI</strain>
    </source>
</reference>
<evidence type="ECO:0000259" key="8">
    <source>
        <dbReference type="PROSITE" id="PS51346"/>
    </source>
</evidence>
<keyword evidence="4" id="KW-0732">Signal</keyword>
<dbReference type="Gene3D" id="1.10.575.10">
    <property type="entry name" value="P1 Nuclease"/>
    <property type="match status" value="1"/>
</dbReference>
<evidence type="ECO:0000313" key="10">
    <source>
        <dbReference type="Proteomes" id="UP000277811"/>
    </source>
</evidence>
<dbReference type="GO" id="GO:0034480">
    <property type="term" value="F:phosphatidylcholine phospholipase C activity"/>
    <property type="evidence" value="ECO:0007669"/>
    <property type="project" value="UniProtKB-EC"/>
</dbReference>
<dbReference type="EMBL" id="UPPP01000063">
    <property type="protein sequence ID" value="VBB06390.1"/>
    <property type="molecule type" value="Genomic_DNA"/>
</dbReference>
<dbReference type="RefSeq" id="WP_122627340.1">
    <property type="nucleotide sequence ID" value="NZ_UPPP01000063.1"/>
</dbReference>
<keyword evidence="5" id="KW-0378">Hydrolase</keyword>
<keyword evidence="6" id="KW-0862">Zinc</keyword>
<evidence type="ECO:0000256" key="4">
    <source>
        <dbReference type="ARBA" id="ARBA00022729"/>
    </source>
</evidence>
<feature type="domain" description="Zn-dependent PLC" evidence="8">
    <location>
        <begin position="24"/>
        <end position="235"/>
    </location>
</feature>
<evidence type="ECO:0000256" key="6">
    <source>
        <dbReference type="ARBA" id="ARBA00022833"/>
    </source>
</evidence>
<evidence type="ECO:0000256" key="1">
    <source>
        <dbReference type="ARBA" id="ARBA00012018"/>
    </source>
</evidence>
<evidence type="ECO:0000313" key="9">
    <source>
        <dbReference type="EMBL" id="VBB06390.1"/>
    </source>
</evidence>
<gene>
    <name evidence="9" type="ORF">LUCI_1621</name>
</gene>
<name>A0A498R692_9FIRM</name>
<dbReference type="Pfam" id="PF00882">
    <property type="entry name" value="Zn_dep_PLPC"/>
    <property type="match status" value="1"/>
</dbReference>
<proteinExistence type="predicted"/>
<organism evidence="9 10">
    <name type="scientific">Lucifera butyrica</name>
    <dbReference type="NCBI Taxonomy" id="1351585"/>
    <lineage>
        <taxon>Bacteria</taxon>
        <taxon>Bacillati</taxon>
        <taxon>Bacillota</taxon>
        <taxon>Negativicutes</taxon>
        <taxon>Veillonellales</taxon>
        <taxon>Veillonellaceae</taxon>
        <taxon>Lucifera</taxon>
    </lineage>
</organism>
<dbReference type="SMART" id="SM00770">
    <property type="entry name" value="Zn_dep_PLPC"/>
    <property type="match status" value="1"/>
</dbReference>
<dbReference type="InterPro" id="IPR001531">
    <property type="entry name" value="Zn_PLipaseC"/>
</dbReference>
<evidence type="ECO:0000256" key="7">
    <source>
        <dbReference type="ARBA" id="ARBA00031285"/>
    </source>
</evidence>
<sequence>MIKMPSFTTLSLARSLQLLLATTSPLQCLLDRPGIAHEFCNRQAITILRQDGFEKDAALLEQFLPELNNGVYWADTGWKNVNHYFEPGAGKGLWKFANAAEDFRFYYFLALKNARRGLPHKAAFFLGAAAHLVQDLCVPHHASGQLFQGHQEYEAWAGKHFPDYAVKSQGIYLMRQPENFLINNAVIAHDFISWVNQGSSSYHAATLLLLPRAQRSTAGLFRHFLAAVAGCFLSRKAVA</sequence>